<dbReference type="PRINTS" id="PR00039">
    <property type="entry name" value="HTHLYSR"/>
</dbReference>
<dbReference type="Gene3D" id="3.40.190.290">
    <property type="match status" value="1"/>
</dbReference>
<dbReference type="GO" id="GO:0006351">
    <property type="term" value="P:DNA-templated transcription"/>
    <property type="evidence" value="ECO:0007669"/>
    <property type="project" value="TreeGrafter"/>
</dbReference>
<accession>A0A160PJ45</accession>
<evidence type="ECO:0000313" key="6">
    <source>
        <dbReference type="EMBL" id="BAU93577.1"/>
    </source>
</evidence>
<keyword evidence="4" id="KW-0804">Transcription</keyword>
<keyword evidence="2" id="KW-0805">Transcription regulation</keyword>
<dbReference type="PANTHER" id="PTHR30537">
    <property type="entry name" value="HTH-TYPE TRANSCRIPTIONAL REGULATOR"/>
    <property type="match status" value="1"/>
</dbReference>
<evidence type="ECO:0000313" key="7">
    <source>
        <dbReference type="Proteomes" id="UP000218288"/>
    </source>
</evidence>
<dbReference type="PROSITE" id="PS50931">
    <property type="entry name" value="HTH_LYSR"/>
    <property type="match status" value="1"/>
</dbReference>
<dbReference type="CDD" id="cd08471">
    <property type="entry name" value="PBP2_CrgA_like_2"/>
    <property type="match status" value="1"/>
</dbReference>
<comment type="similarity">
    <text evidence="1">Belongs to the LysR transcriptional regulatory family.</text>
</comment>
<feature type="domain" description="HTH lysR-type" evidence="5">
    <location>
        <begin position="1"/>
        <end position="59"/>
    </location>
</feature>
<dbReference type="SUPFAM" id="SSF46785">
    <property type="entry name" value="Winged helix' DNA-binding domain"/>
    <property type="match status" value="1"/>
</dbReference>
<dbReference type="GO" id="GO:0003700">
    <property type="term" value="F:DNA-binding transcription factor activity"/>
    <property type="evidence" value="ECO:0007669"/>
    <property type="project" value="InterPro"/>
</dbReference>
<dbReference type="InterPro" id="IPR005119">
    <property type="entry name" value="LysR_subst-bd"/>
</dbReference>
<evidence type="ECO:0000259" key="5">
    <source>
        <dbReference type="PROSITE" id="PS50931"/>
    </source>
</evidence>
<dbReference type="EMBL" id="AP014809">
    <property type="protein sequence ID" value="BAU93577.1"/>
    <property type="molecule type" value="Genomic_DNA"/>
</dbReference>
<dbReference type="SUPFAM" id="SSF53850">
    <property type="entry name" value="Periplasmic binding protein-like II"/>
    <property type="match status" value="1"/>
</dbReference>
<dbReference type="Pfam" id="PF03466">
    <property type="entry name" value="LysR_substrate"/>
    <property type="match status" value="1"/>
</dbReference>
<dbReference type="InterPro" id="IPR036390">
    <property type="entry name" value="WH_DNA-bd_sf"/>
</dbReference>
<organism evidence="6 7">
    <name type="scientific">Methylorubrum populi</name>
    <dbReference type="NCBI Taxonomy" id="223967"/>
    <lineage>
        <taxon>Bacteria</taxon>
        <taxon>Pseudomonadati</taxon>
        <taxon>Pseudomonadota</taxon>
        <taxon>Alphaproteobacteria</taxon>
        <taxon>Hyphomicrobiales</taxon>
        <taxon>Methylobacteriaceae</taxon>
        <taxon>Methylorubrum</taxon>
    </lineage>
</organism>
<dbReference type="FunFam" id="1.10.10.10:FF:000001">
    <property type="entry name" value="LysR family transcriptional regulator"/>
    <property type="match status" value="1"/>
</dbReference>
<gene>
    <name evidence="6" type="ORF">MPPM_4972</name>
</gene>
<dbReference type="InterPro" id="IPR036388">
    <property type="entry name" value="WH-like_DNA-bd_sf"/>
</dbReference>
<dbReference type="Pfam" id="PF00126">
    <property type="entry name" value="HTH_1"/>
    <property type="match status" value="1"/>
</dbReference>
<dbReference type="OrthoDB" id="9786526at2"/>
<dbReference type="RefSeq" id="WP_096487282.1">
    <property type="nucleotide sequence ID" value="NZ_AP014809.1"/>
</dbReference>
<dbReference type="Gene3D" id="1.10.10.10">
    <property type="entry name" value="Winged helix-like DNA-binding domain superfamily/Winged helix DNA-binding domain"/>
    <property type="match status" value="1"/>
</dbReference>
<evidence type="ECO:0000256" key="4">
    <source>
        <dbReference type="ARBA" id="ARBA00023163"/>
    </source>
</evidence>
<evidence type="ECO:0000256" key="3">
    <source>
        <dbReference type="ARBA" id="ARBA00023125"/>
    </source>
</evidence>
<protein>
    <submittedName>
        <fullName evidence="6">LysR family transcriptional regulator</fullName>
    </submittedName>
</protein>
<name>A0A160PJ45_9HYPH</name>
<dbReference type="InterPro" id="IPR000847">
    <property type="entry name" value="LysR_HTH_N"/>
</dbReference>
<dbReference type="GO" id="GO:0043565">
    <property type="term" value="F:sequence-specific DNA binding"/>
    <property type="evidence" value="ECO:0007669"/>
    <property type="project" value="TreeGrafter"/>
</dbReference>
<dbReference type="Proteomes" id="UP000218288">
    <property type="component" value="Chromosome"/>
</dbReference>
<proteinExistence type="inferred from homology"/>
<dbReference type="InterPro" id="IPR058163">
    <property type="entry name" value="LysR-type_TF_proteobact-type"/>
</dbReference>
<reference evidence="6 7" key="1">
    <citation type="journal article" date="2016" name="Genome Announc.">
        <title>Complete Genome Sequence of Methylobacterium populi P-1M, Isolated from Pink-Pigmented Household Biofilm.</title>
        <authorList>
            <person name="Morohoshi T."/>
            <person name="Ikeda T."/>
        </authorList>
    </citation>
    <scope>NUCLEOTIDE SEQUENCE [LARGE SCALE GENOMIC DNA]</scope>
    <source>
        <strain evidence="6 7">P-1M</strain>
    </source>
</reference>
<dbReference type="PANTHER" id="PTHR30537:SF5">
    <property type="entry name" value="HTH-TYPE TRANSCRIPTIONAL ACTIVATOR TTDR-RELATED"/>
    <property type="match status" value="1"/>
</dbReference>
<evidence type="ECO:0000256" key="2">
    <source>
        <dbReference type="ARBA" id="ARBA00023015"/>
    </source>
</evidence>
<dbReference type="AlphaFoldDB" id="A0A160PJ45"/>
<evidence type="ECO:0000256" key="1">
    <source>
        <dbReference type="ARBA" id="ARBA00009437"/>
    </source>
</evidence>
<sequence>MDRLQGMRVFVRVAESGGFAGAARALNMSPPAVTRAVAALEAAIGARLLIRTTRSVKLTEAGGRYLEDCRRIFSELAEAEAAAAGSAATPTGTLTLTAPVQFGRLYVLPLATEYLTHHSAVAVRTLFLDRIVNMVEEGIDVGVRIGHLADSGLTAVRVGSVRRVVCAAPLYLERRGVPTAPRDLRGHAVIGSSNPGSLSEWRFGREQRTVVTIEPRLTCNTVDAVLAAAVEGWGIARLLSYQVAPALAEGRLRLLLEEHEAAPVPIHVVSPEGRRAPAKVRAFVDLAAARLRADPRVNPAAP</sequence>
<keyword evidence="3" id="KW-0238">DNA-binding</keyword>